<sequence length="194" mass="20351">MSGANALKASTGINSLTPREGEILAKAWACLKTGPPEIDYEKLADECGMRNHRSAANAWSAIKKKMAWSTSAAVGPGRPAARAGAKRKKTADPTDNENSDEGEVKEQPPAKKTKGAGKKATGTSRKKLPTTLAKKSPSVAEESSDTEVYHERSATAAGTKKMKTEASQSGSGAKGEAERPIKNEPEPDVESDGT</sequence>
<accession>A0A9P4Y5B2</accession>
<keyword evidence="3" id="KW-1185">Reference proteome</keyword>
<dbReference type="EMBL" id="MU032346">
    <property type="protein sequence ID" value="KAF3766951.1"/>
    <property type="molecule type" value="Genomic_DNA"/>
</dbReference>
<feature type="compositionally biased region" description="Low complexity" evidence="1">
    <location>
        <begin position="72"/>
        <end position="83"/>
    </location>
</feature>
<comment type="caution">
    <text evidence="2">The sequence shown here is derived from an EMBL/GenBank/DDBJ whole genome shotgun (WGS) entry which is preliminary data.</text>
</comment>
<proteinExistence type="predicted"/>
<dbReference type="RefSeq" id="XP_040777912.1">
    <property type="nucleotide sequence ID" value="XM_040920282.1"/>
</dbReference>
<gene>
    <name evidence="2" type="ORF">M406DRAFT_328065</name>
</gene>
<dbReference type="AlphaFoldDB" id="A0A9P4Y5B2"/>
<dbReference type="GeneID" id="63837411"/>
<organism evidence="2 3">
    <name type="scientific">Cryphonectria parasitica (strain ATCC 38755 / EP155)</name>
    <dbReference type="NCBI Taxonomy" id="660469"/>
    <lineage>
        <taxon>Eukaryota</taxon>
        <taxon>Fungi</taxon>
        <taxon>Dikarya</taxon>
        <taxon>Ascomycota</taxon>
        <taxon>Pezizomycotina</taxon>
        <taxon>Sordariomycetes</taxon>
        <taxon>Sordariomycetidae</taxon>
        <taxon>Diaporthales</taxon>
        <taxon>Cryphonectriaceae</taxon>
        <taxon>Cryphonectria-Endothia species complex</taxon>
        <taxon>Cryphonectria</taxon>
    </lineage>
</organism>
<protein>
    <submittedName>
        <fullName evidence="2">Uncharacterized protein</fullName>
    </submittedName>
</protein>
<evidence type="ECO:0000313" key="3">
    <source>
        <dbReference type="Proteomes" id="UP000803844"/>
    </source>
</evidence>
<feature type="region of interest" description="Disordered" evidence="1">
    <location>
        <begin position="67"/>
        <end position="194"/>
    </location>
</feature>
<dbReference type="Proteomes" id="UP000803844">
    <property type="component" value="Unassembled WGS sequence"/>
</dbReference>
<dbReference type="OrthoDB" id="5403747at2759"/>
<evidence type="ECO:0000256" key="1">
    <source>
        <dbReference type="SAM" id="MobiDB-lite"/>
    </source>
</evidence>
<evidence type="ECO:0000313" key="2">
    <source>
        <dbReference type="EMBL" id="KAF3766951.1"/>
    </source>
</evidence>
<feature type="compositionally biased region" description="Basic and acidic residues" evidence="1">
    <location>
        <begin position="175"/>
        <end position="185"/>
    </location>
</feature>
<name>A0A9P4Y5B2_CRYP1</name>
<reference evidence="2" key="1">
    <citation type="journal article" date="2020" name="Phytopathology">
        <title>Genome sequence of the chestnut blight fungus Cryphonectria parasitica EP155: A fundamental resource for an archetypical invasive plant pathogen.</title>
        <authorList>
            <person name="Crouch J.A."/>
            <person name="Dawe A."/>
            <person name="Aerts A."/>
            <person name="Barry K."/>
            <person name="Churchill A.C.L."/>
            <person name="Grimwood J."/>
            <person name="Hillman B."/>
            <person name="Milgroom M.G."/>
            <person name="Pangilinan J."/>
            <person name="Smith M."/>
            <person name="Salamov A."/>
            <person name="Schmutz J."/>
            <person name="Yadav J."/>
            <person name="Grigoriev I.V."/>
            <person name="Nuss D."/>
        </authorList>
    </citation>
    <scope>NUCLEOTIDE SEQUENCE</scope>
    <source>
        <strain evidence="2">EP155</strain>
    </source>
</reference>